<dbReference type="InterPro" id="IPR039537">
    <property type="entry name" value="Retrotran_Ty1/copia-like"/>
</dbReference>
<dbReference type="SUPFAM" id="SSF56672">
    <property type="entry name" value="DNA/RNA polymerases"/>
    <property type="match status" value="1"/>
</dbReference>
<keyword evidence="3" id="KW-0064">Aspartyl protease</keyword>
<dbReference type="Pfam" id="PF00176">
    <property type="entry name" value="SNF2-rel_dom"/>
    <property type="match status" value="1"/>
</dbReference>
<dbReference type="InterPro" id="IPR036397">
    <property type="entry name" value="RNaseH_sf"/>
</dbReference>
<evidence type="ECO:0000256" key="5">
    <source>
        <dbReference type="SAM" id="MobiDB-lite"/>
    </source>
</evidence>
<dbReference type="SUPFAM" id="SSF52540">
    <property type="entry name" value="P-loop containing nucleoside triphosphate hydrolases"/>
    <property type="match status" value="1"/>
</dbReference>
<feature type="domain" description="Integrase catalytic" evidence="6">
    <location>
        <begin position="868"/>
        <end position="1033"/>
    </location>
</feature>
<evidence type="ECO:0000256" key="1">
    <source>
        <dbReference type="ARBA" id="ARBA00022670"/>
    </source>
</evidence>
<gene>
    <name evidence="7" type="ORF">V8G54_019941</name>
</gene>
<dbReference type="InterPro" id="IPR038718">
    <property type="entry name" value="SNF2-like_sf"/>
</dbReference>
<dbReference type="InterPro" id="IPR054722">
    <property type="entry name" value="PolX-like_BBD"/>
</dbReference>
<evidence type="ECO:0000256" key="4">
    <source>
        <dbReference type="ARBA" id="ARBA00022801"/>
    </source>
</evidence>
<dbReference type="Gene3D" id="3.40.50.10810">
    <property type="entry name" value="Tandem AAA-ATPase domain"/>
    <property type="match status" value="1"/>
</dbReference>
<dbReference type="InterPro" id="IPR012337">
    <property type="entry name" value="RNaseH-like_sf"/>
</dbReference>
<dbReference type="Pfam" id="PF22936">
    <property type="entry name" value="Pol_BBD"/>
    <property type="match status" value="1"/>
</dbReference>
<dbReference type="GO" id="GO:0015074">
    <property type="term" value="P:DNA integration"/>
    <property type="evidence" value="ECO:0007669"/>
    <property type="project" value="InterPro"/>
</dbReference>
<keyword evidence="4" id="KW-0378">Hydrolase</keyword>
<dbReference type="InterPro" id="IPR027417">
    <property type="entry name" value="P-loop_NTPase"/>
</dbReference>
<dbReference type="Proteomes" id="UP001374535">
    <property type="component" value="Chromosome 6"/>
</dbReference>
<evidence type="ECO:0000313" key="7">
    <source>
        <dbReference type="EMBL" id="WVZ06595.1"/>
    </source>
</evidence>
<reference evidence="7 8" key="1">
    <citation type="journal article" date="2023" name="Life. Sci Alliance">
        <title>Evolutionary insights into 3D genome organization and epigenetic landscape of Vigna mungo.</title>
        <authorList>
            <person name="Junaid A."/>
            <person name="Singh B."/>
            <person name="Bhatia S."/>
        </authorList>
    </citation>
    <scope>NUCLEOTIDE SEQUENCE [LARGE SCALE GENOMIC DNA]</scope>
    <source>
        <strain evidence="7">Urdbean</strain>
    </source>
</reference>
<dbReference type="PANTHER" id="PTHR42648">
    <property type="entry name" value="TRANSPOSASE, PUTATIVE-RELATED"/>
    <property type="match status" value="1"/>
</dbReference>
<dbReference type="PROSITE" id="PS50994">
    <property type="entry name" value="INTEGRASE"/>
    <property type="match status" value="1"/>
</dbReference>
<dbReference type="InterPro" id="IPR057670">
    <property type="entry name" value="SH3_retrovirus"/>
</dbReference>
<protein>
    <recommendedName>
        <fullName evidence="6">Integrase catalytic domain-containing protein</fullName>
    </recommendedName>
</protein>
<dbReference type="GO" id="GO:0003676">
    <property type="term" value="F:nucleic acid binding"/>
    <property type="evidence" value="ECO:0007669"/>
    <property type="project" value="InterPro"/>
</dbReference>
<keyword evidence="8" id="KW-1185">Reference proteome</keyword>
<sequence length="1750" mass="196811">MIGVTNKEELIPVEEAILKLGKETGLKVSNNVREETLGMSQSQRNGKTRTKTHSRSSGETIDSDTTCRREVAHDGACEASEEGTTRRKQRLTAATTVDNGVNGRNDKVMTSPTIDEKDLEENAIGGKENNEVIGIGHKWQSHEKSSSKRSSMVVLLPFDVLLTSYDIALVDQDFLSQIPWQYAIIDEAQRLKNPSSGLDSAARSAPPPLSDHRRCHRRQSGSLIGQKGAPNTGDLRAGSRSSNGAATRRHAPPPSPARVTHAPPSGETHSPAPPQTGSPEPPESVPRGAATEGSPEPPDSVPWVVDLSLKFLPFFIGYGMSEEKSIPFGVPNDLPNIGSTSWLDGQNYLQWSQFILRILKSRSKLDHIHGGGPAPDDKHFSMWDREDSLIMTWMWQSMSPEVRKNYMFHSSAKEIWDDLQSTFSLKKNLAATYDIKNRIFNTKQDSLSVTEYHGILNGLWMELDQIQTIKMCKTDAAVLAEFMEGEKIFKFLQGLNHEYDPIRVQIFGREKLPPLSEVFFMVRGEETRRSVMLHGGISNTGSAMTTGKGVHKGTNAGGKTFEKGTNGDYCTYCKRSGHTKEICFKLHGKKNVLERIGNNKGPTKKWVNHTTSEREATNQSNPSQSNPPPPPPDLDMQTYKEKLERLEAMIESMSKPSGSCTLSIKGKICLNTVGHVSHGIWILDSGATDHMTPFSGNFDSYSKSNKEQIITVANGQGVPVCGSGNIFLDSSIVLKDVLHVPQLANSLISVQKFTKDLNCSVIFFPTYCVFQDLATGKTILTAKEQSGLYFLEFDNQSNTQILSQQATSETWAKSQIWLHHQRLGHPSFSLIKSLFPHLFTKESVESFNCDICQLSKHHRASYPISNKKSISPFDLIHSDVWGPVIDSISGAKWFVIFIDDCTRVTWTYLMKNKSEVFQIFVNFFRLVQTQFGKNIKKIRSDNGTEYVNHEFLKFLSHNGIVHELTCVNTPQQNGVAERKNRHLLEVTRALLFQMSVPKHYWGEAVLTATYLINRLPTRTLNGISPIESLLSFVPSSSLTTSLPSRVFGCVVFVHSHPPNRGKLDPRALKCVFIGYPSNKKGYKCYHPPSRRVFITMDVTFHETKSFYVSSPLQGEKALEVDELSFLSLPCLSLQDAQDLSNEATIVHSEQEEEDRFFGKKYARREQPTSTLEQEELSDPEVSIPEDINEEEVSITEDLPIALRKGRRSCAKYPISQYVCTNNLSDKHKSFIAAIDATEIPTSIQEAMKLEHWNQAMKEEMNALERNSTWEIVDKPRDKKTVGCRWIFTVKHKADGTIERYKARLVAKGYTQTYGIDYEETFAPVAKMNTVRVILALAAHFGWDLHQLDVKNAFLHGDLDEEVYMEIPPRFEVKNERNKVCLLKKALYGLKQSPRAWFGKFTKAMVSLGYRQSQGDHTLFIKHSSTGKLTLLLVYVDDMIIAGDDETEKLALKEKLAAQFEMKDLGKLKYFLGIEVAYSKNGIFISQRKYVLDLLKETGKLGCRTSTVPIEQNHRIGSEESAPVEKAQYQRLVGKLIYLSHTRPDIAYAVSVVSQFMHDPRERHMQAVDKILQYLKSSPGKGLLFKKEDTLNMKIYTDADYAGSITDRKSTSGYCVFLGDSLVTWRSKKQDRVSRSSAEAEFRALAQGMCEGLWMKIILDDLKVKVEHPVQLHCDNKSAMSIAHNPVQHDRTKHIEIDRHFIKDNLDRGFVITTHVPTELQIADIFTKGLPPGRFQDLVGKLGMIDIHLPT</sequence>
<feature type="region of interest" description="Disordered" evidence="5">
    <location>
        <begin position="31"/>
        <end position="67"/>
    </location>
</feature>
<dbReference type="InterPro" id="IPR043502">
    <property type="entry name" value="DNA/RNA_pol_sf"/>
</dbReference>
<organism evidence="7 8">
    <name type="scientific">Vigna mungo</name>
    <name type="common">Black gram</name>
    <name type="synonym">Phaseolus mungo</name>
    <dbReference type="NCBI Taxonomy" id="3915"/>
    <lineage>
        <taxon>Eukaryota</taxon>
        <taxon>Viridiplantae</taxon>
        <taxon>Streptophyta</taxon>
        <taxon>Embryophyta</taxon>
        <taxon>Tracheophyta</taxon>
        <taxon>Spermatophyta</taxon>
        <taxon>Magnoliopsida</taxon>
        <taxon>eudicotyledons</taxon>
        <taxon>Gunneridae</taxon>
        <taxon>Pentapetalae</taxon>
        <taxon>rosids</taxon>
        <taxon>fabids</taxon>
        <taxon>Fabales</taxon>
        <taxon>Fabaceae</taxon>
        <taxon>Papilionoideae</taxon>
        <taxon>50 kb inversion clade</taxon>
        <taxon>NPAAA clade</taxon>
        <taxon>indigoferoid/millettioid clade</taxon>
        <taxon>Phaseoleae</taxon>
        <taxon>Vigna</taxon>
    </lineage>
</organism>
<proteinExistence type="predicted"/>
<dbReference type="InterPro" id="IPR000330">
    <property type="entry name" value="SNF2_N"/>
</dbReference>
<dbReference type="GO" id="GO:0005524">
    <property type="term" value="F:ATP binding"/>
    <property type="evidence" value="ECO:0007669"/>
    <property type="project" value="InterPro"/>
</dbReference>
<feature type="region of interest" description="Disordered" evidence="5">
    <location>
        <begin position="595"/>
        <end position="636"/>
    </location>
</feature>
<feature type="compositionally biased region" description="Polar residues" evidence="5">
    <location>
        <begin position="55"/>
        <end position="64"/>
    </location>
</feature>
<keyword evidence="2" id="KW-0479">Metal-binding</keyword>
<dbReference type="SUPFAM" id="SSF53098">
    <property type="entry name" value="Ribonuclease H-like"/>
    <property type="match status" value="1"/>
</dbReference>
<feature type="region of interest" description="Disordered" evidence="5">
    <location>
        <begin position="193"/>
        <end position="299"/>
    </location>
</feature>
<dbReference type="Gene3D" id="3.30.420.10">
    <property type="entry name" value="Ribonuclease H-like superfamily/Ribonuclease H"/>
    <property type="match status" value="1"/>
</dbReference>
<dbReference type="InterPro" id="IPR013103">
    <property type="entry name" value="RVT_2"/>
</dbReference>
<feature type="region of interest" description="Disordered" evidence="5">
    <location>
        <begin position="1160"/>
        <end position="1180"/>
    </location>
</feature>
<dbReference type="GO" id="GO:0004190">
    <property type="term" value="F:aspartic-type endopeptidase activity"/>
    <property type="evidence" value="ECO:0007669"/>
    <property type="project" value="UniProtKB-KW"/>
</dbReference>
<dbReference type="Pfam" id="PF13976">
    <property type="entry name" value="gag_pre-integrs"/>
    <property type="match status" value="1"/>
</dbReference>
<keyword evidence="1" id="KW-0645">Protease</keyword>
<dbReference type="EMBL" id="CP144695">
    <property type="protein sequence ID" value="WVZ06595.1"/>
    <property type="molecule type" value="Genomic_DNA"/>
</dbReference>
<evidence type="ECO:0000256" key="3">
    <source>
        <dbReference type="ARBA" id="ARBA00022750"/>
    </source>
</evidence>
<evidence type="ECO:0000259" key="6">
    <source>
        <dbReference type="PROSITE" id="PS50994"/>
    </source>
</evidence>
<evidence type="ECO:0000313" key="8">
    <source>
        <dbReference type="Proteomes" id="UP001374535"/>
    </source>
</evidence>
<evidence type="ECO:0000256" key="2">
    <source>
        <dbReference type="ARBA" id="ARBA00022723"/>
    </source>
</evidence>
<dbReference type="GO" id="GO:0046872">
    <property type="term" value="F:metal ion binding"/>
    <property type="evidence" value="ECO:0007669"/>
    <property type="project" value="UniProtKB-KW"/>
</dbReference>
<dbReference type="Pfam" id="PF00665">
    <property type="entry name" value="rve"/>
    <property type="match status" value="1"/>
</dbReference>
<name>A0AAQ3NCQ6_VIGMU</name>
<dbReference type="Pfam" id="PF25597">
    <property type="entry name" value="SH3_retrovirus"/>
    <property type="match status" value="1"/>
</dbReference>
<dbReference type="CDD" id="cd09272">
    <property type="entry name" value="RNase_HI_RT_Ty1"/>
    <property type="match status" value="1"/>
</dbReference>
<dbReference type="Pfam" id="PF07727">
    <property type="entry name" value="RVT_2"/>
    <property type="match status" value="1"/>
</dbReference>
<dbReference type="InterPro" id="IPR025724">
    <property type="entry name" value="GAG-pre-integrase_dom"/>
</dbReference>
<accession>A0AAQ3NCQ6</accession>
<dbReference type="InterPro" id="IPR001584">
    <property type="entry name" value="Integrase_cat-core"/>
</dbReference>
<feature type="compositionally biased region" description="Pro residues" evidence="5">
    <location>
        <begin position="271"/>
        <end position="284"/>
    </location>
</feature>
<dbReference type="GO" id="GO:0006508">
    <property type="term" value="P:proteolysis"/>
    <property type="evidence" value="ECO:0007669"/>
    <property type="project" value="UniProtKB-KW"/>
</dbReference>
<dbReference type="PANTHER" id="PTHR42648:SF22">
    <property type="entry name" value="REVERSE TRANSCRIPTASE TY1_COPIA-TYPE DOMAIN-CONTAINING PROTEIN"/>
    <property type="match status" value="1"/>
</dbReference>